<feature type="compositionally biased region" description="Low complexity" evidence="1">
    <location>
        <begin position="45"/>
        <end position="56"/>
    </location>
</feature>
<accession>A0A7S1Q579</accession>
<proteinExistence type="predicted"/>
<gene>
    <name evidence="2" type="ORF">NDES1114_LOCUS16132</name>
</gene>
<dbReference type="AlphaFoldDB" id="A0A7S1Q579"/>
<feature type="region of interest" description="Disordered" evidence="1">
    <location>
        <begin position="80"/>
        <end position="99"/>
    </location>
</feature>
<protein>
    <submittedName>
        <fullName evidence="2">Uncharacterized protein</fullName>
    </submittedName>
</protein>
<sequence>MGCSVSVDRSHAYRSPRRHRPSDADGGDTNPRRDSLQPALTDESAPGTTHAATTGGTKLTVDALAACGSARCSPPHATIADTVSTRDGCSPLSVPNSKS</sequence>
<evidence type="ECO:0000313" key="2">
    <source>
        <dbReference type="EMBL" id="CAD9118638.1"/>
    </source>
</evidence>
<reference evidence="2" key="1">
    <citation type="submission" date="2021-01" db="EMBL/GenBank/DDBJ databases">
        <authorList>
            <person name="Corre E."/>
            <person name="Pelletier E."/>
            <person name="Niang G."/>
            <person name="Scheremetjew M."/>
            <person name="Finn R."/>
            <person name="Kale V."/>
            <person name="Holt S."/>
            <person name="Cochrane G."/>
            <person name="Meng A."/>
            <person name="Brown T."/>
            <person name="Cohen L."/>
        </authorList>
    </citation>
    <scope>NUCLEOTIDE SEQUENCE</scope>
    <source>
        <strain evidence="2">CCAP 1951/1</strain>
    </source>
</reference>
<name>A0A7S1Q579_NEODS</name>
<organism evidence="2">
    <name type="scientific">Neobodo designis</name>
    <name type="common">Flagellated protozoan</name>
    <name type="synonym">Bodo designis</name>
    <dbReference type="NCBI Taxonomy" id="312471"/>
    <lineage>
        <taxon>Eukaryota</taxon>
        <taxon>Discoba</taxon>
        <taxon>Euglenozoa</taxon>
        <taxon>Kinetoplastea</taxon>
        <taxon>Metakinetoplastina</taxon>
        <taxon>Neobodonida</taxon>
        <taxon>Neobodo</taxon>
    </lineage>
</organism>
<feature type="compositionally biased region" description="Polar residues" evidence="1">
    <location>
        <begin position="81"/>
        <end position="99"/>
    </location>
</feature>
<feature type="region of interest" description="Disordered" evidence="1">
    <location>
        <begin position="1"/>
        <end position="56"/>
    </location>
</feature>
<evidence type="ECO:0000256" key="1">
    <source>
        <dbReference type="SAM" id="MobiDB-lite"/>
    </source>
</evidence>
<dbReference type="EMBL" id="HBGF01024328">
    <property type="protein sequence ID" value="CAD9118638.1"/>
    <property type="molecule type" value="Transcribed_RNA"/>
</dbReference>